<evidence type="ECO:0000313" key="2">
    <source>
        <dbReference type="Proteomes" id="UP000198951"/>
    </source>
</evidence>
<protein>
    <recommendedName>
        <fullName evidence="3">Lipoprotein</fullName>
    </recommendedName>
</protein>
<dbReference type="Proteomes" id="UP000198951">
    <property type="component" value="Unassembled WGS sequence"/>
</dbReference>
<proteinExistence type="predicted"/>
<reference evidence="2" key="1">
    <citation type="submission" date="2016-10" db="EMBL/GenBank/DDBJ databases">
        <authorList>
            <person name="Varghese N."/>
            <person name="Submissions S."/>
        </authorList>
    </citation>
    <scope>NUCLEOTIDE SEQUENCE [LARGE SCALE GENOMIC DNA]</scope>
    <source>
        <strain evidence="2">DSM 22376</strain>
    </source>
</reference>
<sequence length="171" mass="19621">MLLVLLSFSCSSNLDFDQVNDFKLEPVFIANLTYFEIPANQFIENGMEQNIAFDTQEFDMFRDSFFRKNLRRADFFFEINNTINRSYSIDIILLDENDQPLYRVHFDVPAYSGTQKLVTRTEIFENATLDLLKRAKRMGFVITMGAGPALNANSPGSLKLRSSATAYLVVE</sequence>
<gene>
    <name evidence="1" type="ORF">SAMN05443667_108165</name>
</gene>
<dbReference type="STRING" id="150146.SAMN05443667_108165"/>
<dbReference type="AlphaFoldDB" id="A0A1H4DXD8"/>
<accession>A0A1H4DXD8</accession>
<evidence type="ECO:0000313" key="1">
    <source>
        <dbReference type="EMBL" id="SEA77159.1"/>
    </source>
</evidence>
<organism evidence="1 2">
    <name type="scientific">Flavobacterium gillisiae</name>
    <dbReference type="NCBI Taxonomy" id="150146"/>
    <lineage>
        <taxon>Bacteria</taxon>
        <taxon>Pseudomonadati</taxon>
        <taxon>Bacteroidota</taxon>
        <taxon>Flavobacteriia</taxon>
        <taxon>Flavobacteriales</taxon>
        <taxon>Flavobacteriaceae</taxon>
        <taxon>Flavobacterium</taxon>
    </lineage>
</organism>
<dbReference type="EMBL" id="FNRD01000008">
    <property type="protein sequence ID" value="SEA77159.1"/>
    <property type="molecule type" value="Genomic_DNA"/>
</dbReference>
<evidence type="ECO:0008006" key="3">
    <source>
        <dbReference type="Google" id="ProtNLM"/>
    </source>
</evidence>
<keyword evidence="2" id="KW-1185">Reference proteome</keyword>
<name>A0A1H4DXD8_9FLAO</name>